<evidence type="ECO:0000313" key="1">
    <source>
        <dbReference type="EMBL" id="KAJ5201086.1"/>
    </source>
</evidence>
<dbReference type="EMBL" id="JAPQKQ010000004">
    <property type="protein sequence ID" value="KAJ5201086.1"/>
    <property type="molecule type" value="Genomic_DNA"/>
</dbReference>
<keyword evidence="2" id="KW-1185">Reference proteome</keyword>
<dbReference type="OrthoDB" id="10405388at2759"/>
<comment type="caution">
    <text evidence="1">The sequence shown here is derived from an EMBL/GenBank/DDBJ whole genome shotgun (WGS) entry which is preliminary data.</text>
</comment>
<accession>A0A9W9MGX6</accession>
<protein>
    <submittedName>
        <fullName evidence="1">Uncharacterized protein</fullName>
    </submittedName>
</protein>
<reference evidence="1" key="2">
    <citation type="journal article" date="2023" name="IMA Fungus">
        <title>Comparative genomic study of the Penicillium genus elucidates a diverse pangenome and 15 lateral gene transfer events.</title>
        <authorList>
            <person name="Petersen C."/>
            <person name="Sorensen T."/>
            <person name="Nielsen M.R."/>
            <person name="Sondergaard T.E."/>
            <person name="Sorensen J.L."/>
            <person name="Fitzpatrick D.A."/>
            <person name="Frisvad J.C."/>
            <person name="Nielsen K.L."/>
        </authorList>
    </citation>
    <scope>NUCLEOTIDE SEQUENCE</scope>
    <source>
        <strain evidence="1">IBT 20477</strain>
    </source>
</reference>
<dbReference type="Proteomes" id="UP001150942">
    <property type="component" value="Unassembled WGS sequence"/>
</dbReference>
<organism evidence="1 2">
    <name type="scientific">Penicillium cf. viridicatum</name>
    <dbReference type="NCBI Taxonomy" id="2972119"/>
    <lineage>
        <taxon>Eukaryota</taxon>
        <taxon>Fungi</taxon>
        <taxon>Dikarya</taxon>
        <taxon>Ascomycota</taxon>
        <taxon>Pezizomycotina</taxon>
        <taxon>Eurotiomycetes</taxon>
        <taxon>Eurotiomycetidae</taxon>
        <taxon>Eurotiales</taxon>
        <taxon>Aspergillaceae</taxon>
        <taxon>Penicillium</taxon>
    </lineage>
</organism>
<gene>
    <name evidence="1" type="ORF">N7449_005889</name>
</gene>
<evidence type="ECO:0000313" key="2">
    <source>
        <dbReference type="Proteomes" id="UP001150942"/>
    </source>
</evidence>
<sequence>MSINRQGNENFCHNKAPLIRAAQISKMRATASPNHTTMMLLFLENCMSALYSAPSVTITDLNRLCSPVVPWFETEHEKR</sequence>
<dbReference type="AlphaFoldDB" id="A0A9W9MGX6"/>
<proteinExistence type="predicted"/>
<reference evidence="1" key="1">
    <citation type="submission" date="2022-11" db="EMBL/GenBank/DDBJ databases">
        <authorList>
            <person name="Petersen C."/>
        </authorList>
    </citation>
    <scope>NUCLEOTIDE SEQUENCE</scope>
    <source>
        <strain evidence="1">IBT 20477</strain>
    </source>
</reference>
<name>A0A9W9MGX6_9EURO</name>